<gene>
    <name evidence="3" type="ORF">KK078_29280</name>
</gene>
<reference evidence="3 4" key="1">
    <citation type="submission" date="2021-05" db="EMBL/GenBank/DDBJ databases">
        <title>A Polyphasic approach of four new species of the genus Ohtaekwangia: Ohtaekwangia histidinii sp. nov., Ohtaekwangia cretensis sp. nov., Ohtaekwangia indiensis sp. nov., Ohtaekwangia reichenbachii sp. nov. from diverse environment.</title>
        <authorList>
            <person name="Octaviana S."/>
        </authorList>
    </citation>
    <scope>NUCLEOTIDE SEQUENCE [LARGE SCALE GENOMIC DNA]</scope>
    <source>
        <strain evidence="3 4">PWU37</strain>
    </source>
</reference>
<dbReference type="PANTHER" id="PTHR43477:SF1">
    <property type="entry name" value="DIHYDROANTICAPSIN 7-DEHYDROGENASE"/>
    <property type="match status" value="1"/>
</dbReference>
<dbReference type="Gene3D" id="3.40.50.720">
    <property type="entry name" value="NAD(P)-binding Rossmann-like Domain"/>
    <property type="match status" value="1"/>
</dbReference>
<name>A0AAP2DES8_9BACT</name>
<dbReference type="GO" id="GO:0016491">
    <property type="term" value="F:oxidoreductase activity"/>
    <property type="evidence" value="ECO:0007669"/>
    <property type="project" value="UniProtKB-KW"/>
</dbReference>
<organism evidence="3 4">
    <name type="scientific">Dawidia soli</name>
    <dbReference type="NCBI Taxonomy" id="2782352"/>
    <lineage>
        <taxon>Bacteria</taxon>
        <taxon>Pseudomonadati</taxon>
        <taxon>Bacteroidota</taxon>
        <taxon>Cytophagia</taxon>
        <taxon>Cytophagales</taxon>
        <taxon>Chryseotaleaceae</taxon>
        <taxon>Dawidia</taxon>
    </lineage>
</organism>
<keyword evidence="4" id="KW-1185">Reference proteome</keyword>
<dbReference type="PANTHER" id="PTHR43477">
    <property type="entry name" value="DIHYDROANTICAPSIN 7-DEHYDROGENASE"/>
    <property type="match status" value="1"/>
</dbReference>
<evidence type="ECO:0000256" key="2">
    <source>
        <dbReference type="ARBA" id="ARBA00023002"/>
    </source>
</evidence>
<sequence>MKILVIGGSGTIGRKVATTFASRGHEVIVAGRTSGAITVDIAQHASVEAMFAQVGAIDACICTAGTGYYGPFAAMTTEMMMPGIQGKLLGQVDLVLTGLRYLKRGGSFTLTSGIAAQHPARNGTCVAMINGAVNSFVLGAAQEMTDERRVNVVSPGLVEDSRERYGAFFPGYNLVPMEKLVNAYILSVEGAVNGKVLKVYS</sequence>
<protein>
    <submittedName>
        <fullName evidence="3">Short chain dehydrogenase</fullName>
    </submittedName>
</protein>
<dbReference type="Pfam" id="PF13561">
    <property type="entry name" value="adh_short_C2"/>
    <property type="match status" value="1"/>
</dbReference>
<dbReference type="EMBL" id="JAHESC010000080">
    <property type="protein sequence ID" value="MBT1690693.1"/>
    <property type="molecule type" value="Genomic_DNA"/>
</dbReference>
<keyword evidence="2" id="KW-0560">Oxidoreductase</keyword>
<evidence type="ECO:0000256" key="1">
    <source>
        <dbReference type="ARBA" id="ARBA00006484"/>
    </source>
</evidence>
<dbReference type="InterPro" id="IPR002347">
    <property type="entry name" value="SDR_fam"/>
</dbReference>
<comment type="similarity">
    <text evidence="1">Belongs to the short-chain dehydrogenases/reductases (SDR) family.</text>
</comment>
<dbReference type="InterPro" id="IPR036291">
    <property type="entry name" value="NAD(P)-bd_dom_sf"/>
</dbReference>
<dbReference type="RefSeq" id="WP_254094393.1">
    <property type="nucleotide sequence ID" value="NZ_JAHESC010000080.1"/>
</dbReference>
<proteinExistence type="inferred from homology"/>
<dbReference type="InterPro" id="IPR051122">
    <property type="entry name" value="SDR_DHRS6-like"/>
</dbReference>
<dbReference type="NCBIfam" id="NF005754">
    <property type="entry name" value="PRK07578.1"/>
    <property type="match status" value="1"/>
</dbReference>
<dbReference type="PRINTS" id="PR00081">
    <property type="entry name" value="GDHRDH"/>
</dbReference>
<comment type="caution">
    <text evidence="3">The sequence shown here is derived from an EMBL/GenBank/DDBJ whole genome shotgun (WGS) entry which is preliminary data.</text>
</comment>
<dbReference type="Proteomes" id="UP001319180">
    <property type="component" value="Unassembled WGS sequence"/>
</dbReference>
<evidence type="ECO:0000313" key="3">
    <source>
        <dbReference type="EMBL" id="MBT1690693.1"/>
    </source>
</evidence>
<dbReference type="AlphaFoldDB" id="A0AAP2DES8"/>
<evidence type="ECO:0000313" key="4">
    <source>
        <dbReference type="Proteomes" id="UP001319180"/>
    </source>
</evidence>
<accession>A0AAP2DES8</accession>
<dbReference type="SUPFAM" id="SSF51735">
    <property type="entry name" value="NAD(P)-binding Rossmann-fold domains"/>
    <property type="match status" value="1"/>
</dbReference>
<dbReference type="CDD" id="cd11731">
    <property type="entry name" value="Lin1944_like_SDR_c"/>
    <property type="match status" value="1"/>
</dbReference>